<comment type="caution">
    <text evidence="2">The sequence shown here is derived from an EMBL/GenBank/DDBJ whole genome shotgun (WGS) entry which is preliminary data.</text>
</comment>
<gene>
    <name evidence="2" type="ORF">HZR21_00710</name>
</gene>
<dbReference type="RefSeq" id="WP_003140397.1">
    <property type="nucleotide sequence ID" value="NZ_CBCRWQ010000002.1"/>
</dbReference>
<dbReference type="Proteomes" id="UP000530186">
    <property type="component" value="Unassembled WGS sequence"/>
</dbReference>
<sequence>MTKKKLFTNKWYILYALVPILFFAGAAVTLQLNPIKNPSILIYGVKSAESDKNNNFKFSKMTLTDGRVIEQPTMDDMRENNLFTYHNEEELNHAYSFTTNMLN</sequence>
<reference evidence="2 3" key="1">
    <citation type="submission" date="2020-07" db="EMBL/GenBank/DDBJ databases">
        <authorList>
            <person name="Hilgarth M."/>
            <person name="Werum V."/>
            <person name="Vogel R.F."/>
        </authorList>
    </citation>
    <scope>NUCLEOTIDE SEQUENCE [LARGE SCALE GENOMIC DNA]</scope>
    <source>
        <strain evidence="2 3">DSM 28961</strain>
    </source>
</reference>
<evidence type="ECO:0000256" key="1">
    <source>
        <dbReference type="SAM" id="Phobius"/>
    </source>
</evidence>
<keyword evidence="1" id="KW-0812">Transmembrane</keyword>
<name>A0A7V8MZ64_9LACT</name>
<keyword evidence="1" id="KW-0472">Membrane</keyword>
<accession>A0A7V8MZ64</accession>
<dbReference type="GeneID" id="303194025"/>
<keyword evidence="3" id="KW-1185">Reference proteome</keyword>
<dbReference type="AlphaFoldDB" id="A0A7V8MZ64"/>
<evidence type="ECO:0000313" key="3">
    <source>
        <dbReference type="Proteomes" id="UP000530186"/>
    </source>
</evidence>
<evidence type="ECO:0000313" key="2">
    <source>
        <dbReference type="EMBL" id="MBA0015681.1"/>
    </source>
</evidence>
<proteinExistence type="predicted"/>
<dbReference type="EMBL" id="JACBNY010000001">
    <property type="protein sequence ID" value="MBA0015681.1"/>
    <property type="molecule type" value="Genomic_DNA"/>
</dbReference>
<keyword evidence="1" id="KW-1133">Transmembrane helix</keyword>
<protein>
    <submittedName>
        <fullName evidence="2">Uncharacterized protein</fullName>
    </submittedName>
</protein>
<organism evidence="2 3">
    <name type="scientific">Pseudolactococcus laudensis</name>
    <dbReference type="NCBI Taxonomy" id="1494461"/>
    <lineage>
        <taxon>Bacteria</taxon>
        <taxon>Bacillati</taxon>
        <taxon>Bacillota</taxon>
        <taxon>Bacilli</taxon>
        <taxon>Lactobacillales</taxon>
        <taxon>Streptococcaceae</taxon>
        <taxon>Pseudolactococcus</taxon>
    </lineage>
</organism>
<feature type="transmembrane region" description="Helical" evidence="1">
    <location>
        <begin position="12"/>
        <end position="32"/>
    </location>
</feature>